<reference evidence="2" key="1">
    <citation type="submission" date="2020-03" db="EMBL/GenBank/DDBJ databases">
        <title>The deep terrestrial virosphere.</title>
        <authorList>
            <person name="Holmfeldt K."/>
            <person name="Nilsson E."/>
            <person name="Simone D."/>
            <person name="Lopez-Fernandez M."/>
            <person name="Wu X."/>
            <person name="de Brujin I."/>
            <person name="Lundin D."/>
            <person name="Andersson A."/>
            <person name="Bertilsson S."/>
            <person name="Dopson M."/>
        </authorList>
    </citation>
    <scope>NUCLEOTIDE SEQUENCE</scope>
    <source>
        <strain evidence="1">MM415A01780</strain>
        <strain evidence="2">MM415B02281</strain>
    </source>
</reference>
<dbReference type="AlphaFoldDB" id="A0A6M3KSS3"/>
<gene>
    <name evidence="1" type="ORF">MM415A01780_0002</name>
    <name evidence="2" type="ORF">MM415B02281_0003</name>
</gene>
<accession>A0A6M3KSS3</accession>
<name>A0A6M3KSS3_9ZZZZ</name>
<dbReference type="EMBL" id="MT142164">
    <property type="protein sequence ID" value="QJA75436.1"/>
    <property type="molecule type" value="Genomic_DNA"/>
</dbReference>
<dbReference type="EMBL" id="MT142553">
    <property type="protein sequence ID" value="QJA85079.1"/>
    <property type="molecule type" value="Genomic_DNA"/>
</dbReference>
<evidence type="ECO:0000313" key="2">
    <source>
        <dbReference type="EMBL" id="QJA85079.1"/>
    </source>
</evidence>
<sequence length="85" mass="9313">MTNPYNGAALLVTSNLATGDVTVQPLDTLGAEFLRSRYGSTRALTMTLADRDLFEDKASERNLALRHEEIRHDGSIHIREGAISA</sequence>
<evidence type="ECO:0000313" key="1">
    <source>
        <dbReference type="EMBL" id="QJA75436.1"/>
    </source>
</evidence>
<organism evidence="2">
    <name type="scientific">viral metagenome</name>
    <dbReference type="NCBI Taxonomy" id="1070528"/>
    <lineage>
        <taxon>unclassified sequences</taxon>
        <taxon>metagenomes</taxon>
        <taxon>organismal metagenomes</taxon>
    </lineage>
</organism>
<protein>
    <submittedName>
        <fullName evidence="2">Uncharacterized protein</fullName>
    </submittedName>
</protein>
<proteinExistence type="predicted"/>